<proteinExistence type="predicted"/>
<name>F7D7F3_MACMU</name>
<accession>F7D7F3</accession>
<gene>
    <name evidence="1" type="ORF">EGK_15465</name>
</gene>
<sequence>MLTPNPWCLYYAPYAEFRFQLCARPGLTWQRGTGSTALGRIHCRFHAGRTGGAAAPLCSSPCSSCPTLAKTLGNRRKRTHGWGHAGPGRAVYVLQTTHVEPMTM</sequence>
<dbReference type="AlphaFoldDB" id="F7D7F3"/>
<dbReference type="HOGENOM" id="CLU_2249187_0_0_1"/>
<protein>
    <submittedName>
        <fullName evidence="1">Uncharacterized protein</fullName>
    </submittedName>
</protein>
<dbReference type="EMBL" id="CM001256">
    <property type="protein sequence ID" value="EHH18798.1"/>
    <property type="molecule type" value="Genomic_DNA"/>
</dbReference>
<dbReference type="Proteomes" id="UP000013456">
    <property type="component" value="Chromosome 4"/>
</dbReference>
<organism evidence="1">
    <name type="scientific">Macaca mulatta</name>
    <name type="common">Rhesus macaque</name>
    <dbReference type="NCBI Taxonomy" id="9544"/>
    <lineage>
        <taxon>Eukaryota</taxon>
        <taxon>Metazoa</taxon>
        <taxon>Chordata</taxon>
        <taxon>Craniata</taxon>
        <taxon>Vertebrata</taxon>
        <taxon>Euteleostomi</taxon>
        <taxon>Mammalia</taxon>
        <taxon>Eutheria</taxon>
        <taxon>Euarchontoglires</taxon>
        <taxon>Primates</taxon>
        <taxon>Haplorrhini</taxon>
        <taxon>Catarrhini</taxon>
        <taxon>Cercopithecidae</taxon>
        <taxon>Cercopithecinae</taxon>
        <taxon>Macaca</taxon>
    </lineage>
</organism>
<reference evidence="1" key="1">
    <citation type="journal article" date="2011" name="Nat. Biotechnol.">
        <title>Genome sequencing and comparison of two nonhuman primate animal models, the cynomolgus and Chinese rhesus macaques.</title>
        <authorList>
            <person name="Yan G."/>
            <person name="Zhang G."/>
            <person name="Fang X."/>
            <person name="Zhang Y."/>
            <person name="Li C."/>
            <person name="Ling F."/>
            <person name="Cooper D.N."/>
            <person name="Li Q."/>
            <person name="Li Y."/>
            <person name="van Gool A.J."/>
            <person name="Du H."/>
            <person name="Chen J."/>
            <person name="Chen R."/>
            <person name="Zhang P."/>
            <person name="Huang Z."/>
            <person name="Thompson J.R."/>
            <person name="Meng Y."/>
            <person name="Bai Y."/>
            <person name="Wang J."/>
            <person name="Zhuo M."/>
            <person name="Wang T."/>
            <person name="Huang Y."/>
            <person name="Wei L."/>
            <person name="Li J."/>
            <person name="Wang Z."/>
            <person name="Hu H."/>
            <person name="Yang P."/>
            <person name="Le L."/>
            <person name="Stenson P.D."/>
            <person name="Li B."/>
            <person name="Liu X."/>
            <person name="Ball E.V."/>
            <person name="An N."/>
            <person name="Huang Q."/>
            <person name="Zhang Y."/>
            <person name="Fan W."/>
            <person name="Zhang X."/>
            <person name="Li Y."/>
            <person name="Wang W."/>
            <person name="Katze M.G."/>
            <person name="Su B."/>
            <person name="Nielsen R."/>
            <person name="Yang H."/>
            <person name="Wang J."/>
            <person name="Wang X."/>
            <person name="Wang J."/>
        </authorList>
    </citation>
    <scope>NUCLEOTIDE SEQUENCE [LARGE SCALE GENOMIC DNA]</scope>
    <source>
        <strain evidence="1">CR-5</strain>
    </source>
</reference>
<evidence type="ECO:0000313" key="1">
    <source>
        <dbReference type="EMBL" id="EHH18798.1"/>
    </source>
</evidence>